<evidence type="ECO:0000256" key="5">
    <source>
        <dbReference type="ARBA" id="ARBA00022989"/>
    </source>
</evidence>
<keyword evidence="11" id="KW-1185">Reference proteome</keyword>
<evidence type="ECO:0000256" key="4">
    <source>
        <dbReference type="ARBA" id="ARBA00022692"/>
    </source>
</evidence>
<dbReference type="InterPro" id="IPR036259">
    <property type="entry name" value="MFS_trans_sf"/>
</dbReference>
<keyword evidence="5 8" id="KW-1133">Transmembrane helix</keyword>
<proteinExistence type="inferred from homology"/>
<feature type="transmembrane region" description="Helical" evidence="8">
    <location>
        <begin position="77"/>
        <end position="96"/>
    </location>
</feature>
<dbReference type="InterPro" id="IPR050820">
    <property type="entry name" value="MFS_Sugar_Transporter"/>
</dbReference>
<keyword evidence="3 7" id="KW-0813">Transport</keyword>
<evidence type="ECO:0000256" key="7">
    <source>
        <dbReference type="RuleBase" id="RU003346"/>
    </source>
</evidence>
<sequence>MQTISPTVILYAFIVALGGFVFGFDASVISGTVGFITEQFALTTWQQGFVVSAPSLGALFAMFFAGALSDKYGRKNILIAVSVLYLVSAIASALAVNFTMLAGARLLGGLAFCSLMIAPLYIAEISAPEHRGKLVSINQFNIVIGLSASYFTNYWLLSLSQTPDSWLLNIAHAEDVWRWMLGLEIIPALLWCVLLWKVVETPRWLMTQKRQDAAEDSAKTLGISDVSAFLSEVSASLHEKSLSIKEQLGLVISPKLRLPLLIGLVIGVVQQLTGINVIFFYAPTIFEQSGIGTDAAFVQAIWVGLTNVIFTIVAIWAIDKFGRKPLLIFGLSGIIISMSLCAYGFQDPEALNPTLILFAILMFVACFALSLGPVMWVLFSEIFPNHIRGIAISVVTVFNSLCSFLVQFIFPWELANLGPALTFLSYAVVAALGLVFVLRYLPETKGKSLETLSQELSRH</sequence>
<feature type="transmembrane region" description="Helical" evidence="8">
    <location>
        <begin position="134"/>
        <end position="156"/>
    </location>
</feature>
<dbReference type="InterPro" id="IPR003663">
    <property type="entry name" value="Sugar/inositol_transpt"/>
</dbReference>
<dbReference type="Pfam" id="PF00083">
    <property type="entry name" value="Sugar_tr"/>
    <property type="match status" value="1"/>
</dbReference>
<dbReference type="InterPro" id="IPR005828">
    <property type="entry name" value="MFS_sugar_transport-like"/>
</dbReference>
<dbReference type="Proteomes" id="UP001165413">
    <property type="component" value="Unassembled WGS sequence"/>
</dbReference>
<protein>
    <submittedName>
        <fullName evidence="10">Sugar porter family MFS transporter</fullName>
    </submittedName>
</protein>
<evidence type="ECO:0000256" key="1">
    <source>
        <dbReference type="ARBA" id="ARBA00004141"/>
    </source>
</evidence>
<dbReference type="GO" id="GO:0016020">
    <property type="term" value="C:membrane"/>
    <property type="evidence" value="ECO:0007669"/>
    <property type="project" value="UniProtKB-SubCell"/>
</dbReference>
<evidence type="ECO:0000313" key="10">
    <source>
        <dbReference type="EMBL" id="MCP3428439.1"/>
    </source>
</evidence>
<gene>
    <name evidence="10" type="ORF">NLF92_05715</name>
</gene>
<evidence type="ECO:0000256" key="6">
    <source>
        <dbReference type="ARBA" id="ARBA00023136"/>
    </source>
</evidence>
<dbReference type="Gene3D" id="1.20.1250.20">
    <property type="entry name" value="MFS general substrate transporter like domains"/>
    <property type="match status" value="2"/>
</dbReference>
<evidence type="ECO:0000259" key="9">
    <source>
        <dbReference type="PROSITE" id="PS50850"/>
    </source>
</evidence>
<dbReference type="PROSITE" id="PS50850">
    <property type="entry name" value="MFS"/>
    <property type="match status" value="1"/>
</dbReference>
<keyword evidence="4 8" id="KW-0812">Transmembrane</keyword>
<dbReference type="PANTHER" id="PTHR48023:SF4">
    <property type="entry name" value="D-XYLOSE-PROTON SYMPORTER-LIKE 2"/>
    <property type="match status" value="1"/>
</dbReference>
<dbReference type="PROSITE" id="PS00216">
    <property type="entry name" value="SUGAR_TRANSPORT_1"/>
    <property type="match status" value="2"/>
</dbReference>
<dbReference type="PRINTS" id="PR00171">
    <property type="entry name" value="SUGRTRNSPORT"/>
</dbReference>
<feature type="transmembrane region" description="Helical" evidence="8">
    <location>
        <begin position="260"/>
        <end position="283"/>
    </location>
</feature>
<dbReference type="RefSeq" id="WP_254099717.1">
    <property type="nucleotide sequence ID" value="NZ_JANATA010000007.1"/>
</dbReference>
<dbReference type="PANTHER" id="PTHR48023">
    <property type="entry name" value="D-XYLOSE-PROTON SYMPORTER-LIKE 2"/>
    <property type="match status" value="1"/>
</dbReference>
<feature type="transmembrane region" description="Helical" evidence="8">
    <location>
        <begin position="102"/>
        <end position="122"/>
    </location>
</feature>
<feature type="transmembrane region" description="Helical" evidence="8">
    <location>
        <begin position="7"/>
        <end position="29"/>
    </location>
</feature>
<accession>A0AA42BLB8</accession>
<feature type="transmembrane region" description="Helical" evidence="8">
    <location>
        <begin position="49"/>
        <end position="68"/>
    </location>
</feature>
<evidence type="ECO:0000256" key="2">
    <source>
        <dbReference type="ARBA" id="ARBA00010992"/>
    </source>
</evidence>
<keyword evidence="6 8" id="KW-0472">Membrane</keyword>
<feature type="transmembrane region" description="Helical" evidence="8">
    <location>
        <begin position="325"/>
        <end position="345"/>
    </location>
</feature>
<feature type="transmembrane region" description="Helical" evidence="8">
    <location>
        <begin position="357"/>
        <end position="378"/>
    </location>
</feature>
<dbReference type="InterPro" id="IPR020846">
    <property type="entry name" value="MFS_dom"/>
</dbReference>
<evidence type="ECO:0000313" key="11">
    <source>
        <dbReference type="Proteomes" id="UP001165413"/>
    </source>
</evidence>
<feature type="transmembrane region" description="Helical" evidence="8">
    <location>
        <begin position="295"/>
        <end position="318"/>
    </location>
</feature>
<dbReference type="NCBIfam" id="TIGR00879">
    <property type="entry name" value="SP"/>
    <property type="match status" value="1"/>
</dbReference>
<dbReference type="SUPFAM" id="SSF103473">
    <property type="entry name" value="MFS general substrate transporter"/>
    <property type="match status" value="1"/>
</dbReference>
<dbReference type="EMBL" id="JANATA010000007">
    <property type="protein sequence ID" value="MCP3428439.1"/>
    <property type="molecule type" value="Genomic_DNA"/>
</dbReference>
<feature type="domain" description="Major facilitator superfamily (MFS) profile" evidence="9">
    <location>
        <begin position="11"/>
        <end position="445"/>
    </location>
</feature>
<feature type="transmembrane region" description="Helical" evidence="8">
    <location>
        <begin position="422"/>
        <end position="441"/>
    </location>
</feature>
<dbReference type="AlphaFoldDB" id="A0AA42BLB8"/>
<organism evidence="10 11">
    <name type="scientific">Opacimonas viscosa</name>
    <dbReference type="NCBI Taxonomy" id="2961944"/>
    <lineage>
        <taxon>Bacteria</taxon>
        <taxon>Pseudomonadati</taxon>
        <taxon>Pseudomonadota</taxon>
        <taxon>Gammaproteobacteria</taxon>
        <taxon>Alteromonadales</taxon>
        <taxon>Alteromonadaceae</taxon>
        <taxon>Opacimonas</taxon>
    </lineage>
</organism>
<evidence type="ECO:0000256" key="3">
    <source>
        <dbReference type="ARBA" id="ARBA00022448"/>
    </source>
</evidence>
<dbReference type="InterPro" id="IPR005829">
    <property type="entry name" value="Sugar_transporter_CS"/>
</dbReference>
<feature type="transmembrane region" description="Helical" evidence="8">
    <location>
        <begin position="390"/>
        <end position="410"/>
    </location>
</feature>
<name>A0AA42BLB8_9ALTE</name>
<feature type="transmembrane region" description="Helical" evidence="8">
    <location>
        <begin position="176"/>
        <end position="199"/>
    </location>
</feature>
<reference evidence="10" key="1">
    <citation type="submission" date="2022-07" db="EMBL/GenBank/DDBJ databases">
        <title>Characterization of the Novel Bacterium Alteromonas immobilis LMIT006 and Alteromonas gregis LMIT007.</title>
        <authorList>
            <person name="Lin X."/>
        </authorList>
    </citation>
    <scope>NUCLEOTIDE SEQUENCE</scope>
    <source>
        <strain evidence="10">LMIT007</strain>
    </source>
</reference>
<comment type="similarity">
    <text evidence="2 7">Belongs to the major facilitator superfamily. Sugar transporter (TC 2.A.1.1) family.</text>
</comment>
<dbReference type="GO" id="GO:0022857">
    <property type="term" value="F:transmembrane transporter activity"/>
    <property type="evidence" value="ECO:0007669"/>
    <property type="project" value="InterPro"/>
</dbReference>
<evidence type="ECO:0000256" key="8">
    <source>
        <dbReference type="SAM" id="Phobius"/>
    </source>
</evidence>
<comment type="caution">
    <text evidence="10">The sequence shown here is derived from an EMBL/GenBank/DDBJ whole genome shotgun (WGS) entry which is preliminary data.</text>
</comment>
<comment type="subcellular location">
    <subcellularLocation>
        <location evidence="1">Membrane</location>
        <topology evidence="1">Multi-pass membrane protein</topology>
    </subcellularLocation>
</comment>